<reference evidence="1" key="1">
    <citation type="submission" date="2019-12" db="EMBL/GenBank/DDBJ databases">
        <title>Genome sequencing and annotation of Brassica cretica.</title>
        <authorList>
            <person name="Studholme D.J."/>
            <person name="Sarris P.F."/>
        </authorList>
    </citation>
    <scope>NUCLEOTIDE SEQUENCE</scope>
    <source>
        <strain evidence="1">PFS-102/07</strain>
        <tissue evidence="1">Leaf</tissue>
    </source>
</reference>
<proteinExistence type="predicted"/>
<gene>
    <name evidence="1" type="ORF">F2Q70_00020987</name>
</gene>
<sequence>MRPPEANEAKNDKEESKEAVWKYMDSMIINDMTLDTHGVWTSIDKVYNSTWIDQ</sequence>
<evidence type="ECO:0000313" key="1">
    <source>
        <dbReference type="EMBL" id="KAF2546662.1"/>
    </source>
</evidence>
<organism evidence="1">
    <name type="scientific">Brassica cretica</name>
    <name type="common">Mustard</name>
    <dbReference type="NCBI Taxonomy" id="69181"/>
    <lineage>
        <taxon>Eukaryota</taxon>
        <taxon>Viridiplantae</taxon>
        <taxon>Streptophyta</taxon>
        <taxon>Embryophyta</taxon>
        <taxon>Tracheophyta</taxon>
        <taxon>Spermatophyta</taxon>
        <taxon>Magnoliopsida</taxon>
        <taxon>eudicotyledons</taxon>
        <taxon>Gunneridae</taxon>
        <taxon>Pentapetalae</taxon>
        <taxon>rosids</taxon>
        <taxon>malvids</taxon>
        <taxon>Brassicales</taxon>
        <taxon>Brassicaceae</taxon>
        <taxon>Brassiceae</taxon>
        <taxon>Brassica</taxon>
    </lineage>
</organism>
<comment type="caution">
    <text evidence="1">The sequence shown here is derived from an EMBL/GenBank/DDBJ whole genome shotgun (WGS) entry which is preliminary data.</text>
</comment>
<name>A0A8S9GS53_BRACR</name>
<dbReference type="EMBL" id="QGKY02001925">
    <property type="protein sequence ID" value="KAF2546662.1"/>
    <property type="molecule type" value="Genomic_DNA"/>
</dbReference>
<dbReference type="AlphaFoldDB" id="A0A8S9GS53"/>
<accession>A0A8S9GS53</accession>
<protein>
    <submittedName>
        <fullName evidence="1">Uncharacterized protein</fullName>
    </submittedName>
</protein>